<feature type="active site" evidence="5">
    <location>
        <position position="272"/>
    </location>
</feature>
<dbReference type="PROSITE" id="PS51767">
    <property type="entry name" value="PEPTIDASE_A1"/>
    <property type="match status" value="1"/>
</dbReference>
<dbReference type="GO" id="GO:0006508">
    <property type="term" value="P:proteolysis"/>
    <property type="evidence" value="ECO:0007669"/>
    <property type="project" value="UniProtKB-KW"/>
</dbReference>
<keyword evidence="2" id="KW-0645">Protease</keyword>
<evidence type="ECO:0000256" key="2">
    <source>
        <dbReference type="ARBA" id="ARBA00022670"/>
    </source>
</evidence>
<organism evidence="9 10">
    <name type="scientific">Cephus cinctus</name>
    <name type="common">Wheat stem sawfly</name>
    <dbReference type="NCBI Taxonomy" id="211228"/>
    <lineage>
        <taxon>Eukaryota</taxon>
        <taxon>Metazoa</taxon>
        <taxon>Ecdysozoa</taxon>
        <taxon>Arthropoda</taxon>
        <taxon>Hexapoda</taxon>
        <taxon>Insecta</taxon>
        <taxon>Pterygota</taxon>
        <taxon>Neoptera</taxon>
        <taxon>Endopterygota</taxon>
        <taxon>Hymenoptera</taxon>
        <taxon>Cephoidea</taxon>
        <taxon>Cephidae</taxon>
        <taxon>Cephus</taxon>
    </lineage>
</organism>
<dbReference type="SUPFAM" id="SSF50630">
    <property type="entry name" value="Acid proteases"/>
    <property type="match status" value="1"/>
</dbReference>
<keyword evidence="7" id="KW-0732">Signal</keyword>
<dbReference type="InterPro" id="IPR033121">
    <property type="entry name" value="PEPTIDASE_A1"/>
</dbReference>
<dbReference type="Gene3D" id="2.40.70.10">
    <property type="entry name" value="Acid Proteases"/>
    <property type="match status" value="2"/>
</dbReference>
<dbReference type="FunFam" id="2.40.70.10:FF:000115">
    <property type="entry name" value="Lysosomal aspartic protease"/>
    <property type="match status" value="1"/>
</dbReference>
<name>A0AAJ7RVA0_CEPCN</name>
<dbReference type="GO" id="GO:0004190">
    <property type="term" value="F:aspartic-type endopeptidase activity"/>
    <property type="evidence" value="ECO:0007669"/>
    <property type="project" value="UniProtKB-KW"/>
</dbReference>
<gene>
    <name evidence="10" type="primary">LOC107274681</name>
</gene>
<dbReference type="RefSeq" id="XP_024947802.1">
    <property type="nucleotide sequence ID" value="XM_025092034.1"/>
</dbReference>
<reference evidence="10" key="1">
    <citation type="submission" date="2025-08" db="UniProtKB">
        <authorList>
            <consortium name="RefSeq"/>
        </authorList>
    </citation>
    <scope>IDENTIFICATION</scope>
</reference>
<comment type="similarity">
    <text evidence="1">Belongs to the peptidase A1 family.</text>
</comment>
<dbReference type="Gene3D" id="2.60.40.1960">
    <property type="match status" value="1"/>
</dbReference>
<keyword evidence="6" id="KW-1015">Disulfide bond</keyword>
<evidence type="ECO:0000256" key="4">
    <source>
        <dbReference type="ARBA" id="ARBA00022801"/>
    </source>
</evidence>
<evidence type="ECO:0000313" key="10">
    <source>
        <dbReference type="RefSeq" id="XP_024947802.1"/>
    </source>
</evidence>
<evidence type="ECO:0000256" key="5">
    <source>
        <dbReference type="PIRSR" id="PIRSR601461-1"/>
    </source>
</evidence>
<feature type="signal peptide" evidence="7">
    <location>
        <begin position="1"/>
        <end position="23"/>
    </location>
</feature>
<dbReference type="InterPro" id="IPR021109">
    <property type="entry name" value="Peptidase_aspartic_dom_sf"/>
</dbReference>
<evidence type="ECO:0000256" key="6">
    <source>
        <dbReference type="PIRSR" id="PIRSR601461-2"/>
    </source>
</evidence>
<keyword evidence="3" id="KW-0064">Aspartyl protease</keyword>
<feature type="disulfide bond" evidence="6">
    <location>
        <begin position="94"/>
        <end position="101"/>
    </location>
</feature>
<dbReference type="PANTHER" id="PTHR47966:SF51">
    <property type="entry name" value="BETA-SITE APP-CLEAVING ENZYME, ISOFORM A-RELATED"/>
    <property type="match status" value="1"/>
</dbReference>
<dbReference type="PANTHER" id="PTHR47966">
    <property type="entry name" value="BETA-SITE APP-CLEAVING ENZYME, ISOFORM A-RELATED"/>
    <property type="match status" value="1"/>
</dbReference>
<accession>A0AAJ7RVA0</accession>
<feature type="domain" description="Peptidase A1" evidence="8">
    <location>
        <begin position="63"/>
        <end position="383"/>
    </location>
</feature>
<evidence type="ECO:0000256" key="3">
    <source>
        <dbReference type="ARBA" id="ARBA00022750"/>
    </source>
</evidence>
<dbReference type="Pfam" id="PF00026">
    <property type="entry name" value="Asp"/>
    <property type="match status" value="1"/>
</dbReference>
<keyword evidence="9" id="KW-1185">Reference proteome</keyword>
<dbReference type="Proteomes" id="UP000694920">
    <property type="component" value="Unplaced"/>
</dbReference>
<dbReference type="GO" id="GO:0005764">
    <property type="term" value="C:lysosome"/>
    <property type="evidence" value="ECO:0007669"/>
    <property type="project" value="TreeGrafter"/>
</dbReference>
<dbReference type="InterPro" id="IPR001461">
    <property type="entry name" value="Aspartic_peptidase_A1"/>
</dbReference>
<evidence type="ECO:0000256" key="1">
    <source>
        <dbReference type="ARBA" id="ARBA00007447"/>
    </source>
</evidence>
<dbReference type="PRINTS" id="PR00792">
    <property type="entry name" value="PEPSIN"/>
</dbReference>
<protein>
    <submittedName>
        <fullName evidence="10">Lysosomal aspartic protease-like</fullName>
    </submittedName>
</protein>
<evidence type="ECO:0000259" key="8">
    <source>
        <dbReference type="PROSITE" id="PS51767"/>
    </source>
</evidence>
<dbReference type="KEGG" id="ccin:107274681"/>
<evidence type="ECO:0000313" key="9">
    <source>
        <dbReference type="Proteomes" id="UP000694920"/>
    </source>
</evidence>
<dbReference type="GeneID" id="107274681"/>
<keyword evidence="4" id="KW-0378">Hydrolase</keyword>
<feature type="active site" evidence="5">
    <location>
        <position position="81"/>
    </location>
</feature>
<sequence>MILNTNIIFCCAFILQSLLYVSANIHFNIYKGGPKSVSQGKPKPPNPWKNDTIVLTKFMDFEYYGTIRIGQPAKEFKMTFDTSWADSWVPSARCGILEISCQLHTRYDSSKSSTYQEQGSPFEITNANFSLKGFTSMDNFHLPHVAVLNQTFVEMTHMSWRPFSFYKADGIIGLGFIAQSQISGSIPFLYNMVKQKVIPSPLFTIYMNRDETTSKAGRLILGSTERKHVKGDLTTIRIIDKTRWAIKIDTFIVNSTAKNHVFCTNTCNATIDSSSHSIIGPASDIRRINDLIGAKEFSFQGYTVYTVDCRTYAKLPHLEFQINEVWFEISSKYYIEHYNYHSIDLCLSPFVPGGNTLEWSLGGAFLMEFYTEYDINGGVIRIGKTLF</sequence>
<dbReference type="AlphaFoldDB" id="A0AAJ7RVA0"/>
<feature type="chain" id="PRO_5042608980" evidence="7">
    <location>
        <begin position="24"/>
        <end position="387"/>
    </location>
</feature>
<proteinExistence type="inferred from homology"/>
<evidence type="ECO:0000256" key="7">
    <source>
        <dbReference type="SAM" id="SignalP"/>
    </source>
</evidence>